<dbReference type="SUPFAM" id="SSF47384">
    <property type="entry name" value="Homodimeric domain of signal transducing histidine kinase"/>
    <property type="match status" value="1"/>
</dbReference>
<dbReference type="Gene3D" id="3.30.565.10">
    <property type="entry name" value="Histidine kinase-like ATPase, C-terminal domain"/>
    <property type="match status" value="1"/>
</dbReference>
<sequence>MINKARLKITDILDVELLQKLQDNFSKNMDIASVIVDINGNPVTKPSRFTNFCTNFIQNSVLGNNKCSASHRKCGEGAAKSAKPYICTCHAGLIDFAAPILVNGEHIGTILGGQFLIKKPSASDFKNIIKEPTTSENRFLEALSEINVIEEQKLKLAVETVFIIANSISQMGYEKLNLKLDAKKMESSILDQNRLLEESRKCNMDQSEMFSSMSHELKTPLNIIFSALQLLESKYDTKSVVPDYEMFSKYSKVMKQNCYRLIRLINNLIDMNKIELGFFKLELANGNIVKTIEDITLSVVTYAKAKKISIVFDTDIEEKITSFDSGKLERIMLNILSNAIKFTEADGIINVNIYDNDNYILIKIKDTGIGIPQNMLNKIFNTYIQVDDSLRGTVEGNGIGLSLVKSLVEMHGGDISVKSEMGVGSEFSIKLPIKLIESQMSHRNKNYNINDPIEKIKIEFSDIFS</sequence>
<feature type="domain" description="Histidine kinase" evidence="9">
    <location>
        <begin position="212"/>
        <end position="435"/>
    </location>
</feature>
<evidence type="ECO:0000259" key="9">
    <source>
        <dbReference type="PROSITE" id="PS50109"/>
    </source>
</evidence>
<protein>
    <recommendedName>
        <fullName evidence="2">histidine kinase</fullName>
        <ecNumber evidence="2">2.7.13.3</ecNumber>
    </recommendedName>
</protein>
<dbReference type="EMBL" id="SPSF01000018">
    <property type="protein sequence ID" value="MPQ62145.1"/>
    <property type="molecule type" value="Genomic_DNA"/>
</dbReference>
<dbReference type="CDD" id="cd00082">
    <property type="entry name" value="HisKA"/>
    <property type="match status" value="1"/>
</dbReference>
<dbReference type="AlphaFoldDB" id="A0A5N7J080"/>
<accession>A0A5N7J080</accession>
<dbReference type="FunFam" id="3.30.565.10:FF:000037">
    <property type="entry name" value="Hybrid sensor histidine kinase/response regulator"/>
    <property type="match status" value="1"/>
</dbReference>
<evidence type="ECO:0000256" key="5">
    <source>
        <dbReference type="ARBA" id="ARBA00022741"/>
    </source>
</evidence>
<evidence type="ECO:0000256" key="7">
    <source>
        <dbReference type="ARBA" id="ARBA00022840"/>
    </source>
</evidence>
<dbReference type="InterPro" id="IPR018771">
    <property type="entry name" value="PocR_dom"/>
</dbReference>
<evidence type="ECO:0000256" key="3">
    <source>
        <dbReference type="ARBA" id="ARBA00022553"/>
    </source>
</evidence>
<dbReference type="InterPro" id="IPR036097">
    <property type="entry name" value="HisK_dim/P_sf"/>
</dbReference>
<evidence type="ECO:0000256" key="6">
    <source>
        <dbReference type="ARBA" id="ARBA00022777"/>
    </source>
</evidence>
<dbReference type="Pfam" id="PF10114">
    <property type="entry name" value="PocR"/>
    <property type="match status" value="1"/>
</dbReference>
<dbReference type="PROSITE" id="PS50109">
    <property type="entry name" value="HIS_KIN"/>
    <property type="match status" value="1"/>
</dbReference>
<keyword evidence="6 10" id="KW-0418">Kinase</keyword>
<keyword evidence="3" id="KW-0597">Phosphoprotein</keyword>
<keyword evidence="8" id="KW-0902">Two-component regulatory system</keyword>
<name>A0A5N7J080_9CLOT</name>
<dbReference type="GO" id="GO:0000155">
    <property type="term" value="F:phosphorelay sensor kinase activity"/>
    <property type="evidence" value="ECO:0007669"/>
    <property type="project" value="InterPro"/>
</dbReference>
<keyword evidence="4" id="KW-0808">Transferase</keyword>
<proteinExistence type="predicted"/>
<evidence type="ECO:0000256" key="4">
    <source>
        <dbReference type="ARBA" id="ARBA00022679"/>
    </source>
</evidence>
<keyword evidence="5" id="KW-0547">Nucleotide-binding</keyword>
<dbReference type="EC" id="2.7.13.3" evidence="2"/>
<organism evidence="10 11">
    <name type="scientific">Clostridium estertheticum</name>
    <dbReference type="NCBI Taxonomy" id="238834"/>
    <lineage>
        <taxon>Bacteria</taxon>
        <taxon>Bacillati</taxon>
        <taxon>Bacillota</taxon>
        <taxon>Clostridia</taxon>
        <taxon>Eubacteriales</taxon>
        <taxon>Clostridiaceae</taxon>
        <taxon>Clostridium</taxon>
    </lineage>
</organism>
<dbReference type="SMART" id="SM00388">
    <property type="entry name" value="HisKA"/>
    <property type="match status" value="1"/>
</dbReference>
<evidence type="ECO:0000256" key="8">
    <source>
        <dbReference type="ARBA" id="ARBA00023012"/>
    </source>
</evidence>
<keyword evidence="7" id="KW-0067">ATP-binding</keyword>
<dbReference type="Pfam" id="PF02518">
    <property type="entry name" value="HATPase_c"/>
    <property type="match status" value="1"/>
</dbReference>
<dbReference type="PANTHER" id="PTHR43547:SF2">
    <property type="entry name" value="HYBRID SIGNAL TRANSDUCTION HISTIDINE KINASE C"/>
    <property type="match status" value="1"/>
</dbReference>
<dbReference type="Pfam" id="PF00512">
    <property type="entry name" value="HisKA"/>
    <property type="match status" value="1"/>
</dbReference>
<dbReference type="PANTHER" id="PTHR43547">
    <property type="entry name" value="TWO-COMPONENT HISTIDINE KINASE"/>
    <property type="match status" value="1"/>
</dbReference>
<dbReference type="RefSeq" id="WP_152751985.1">
    <property type="nucleotide sequence ID" value="NZ_SPSE01000020.1"/>
</dbReference>
<dbReference type="SMART" id="SM00387">
    <property type="entry name" value="HATPase_c"/>
    <property type="match status" value="1"/>
</dbReference>
<evidence type="ECO:0000256" key="1">
    <source>
        <dbReference type="ARBA" id="ARBA00000085"/>
    </source>
</evidence>
<dbReference type="Gene3D" id="1.10.287.130">
    <property type="match status" value="1"/>
</dbReference>
<dbReference type="GO" id="GO:0005524">
    <property type="term" value="F:ATP binding"/>
    <property type="evidence" value="ECO:0007669"/>
    <property type="project" value="UniProtKB-KW"/>
</dbReference>
<dbReference type="InterPro" id="IPR004358">
    <property type="entry name" value="Sig_transdc_His_kin-like_C"/>
</dbReference>
<reference evidence="10 11" key="1">
    <citation type="journal article" date="2019" name="Lett. Appl. Microbiol.">
        <title>A case of 'blown pack' spoilage of vacuum-packaged pork likely associated with Clostridium estertheticum in Canada.</title>
        <authorList>
            <person name="Zhang P."/>
            <person name="Ward P."/>
            <person name="McMullen L.M."/>
            <person name="Yang X."/>
        </authorList>
    </citation>
    <scope>NUCLEOTIDE SEQUENCE [LARGE SCALE GENOMIC DNA]</scope>
    <source>
        <strain evidence="10 11">MA19</strain>
    </source>
</reference>
<dbReference type="InterPro" id="IPR005467">
    <property type="entry name" value="His_kinase_dom"/>
</dbReference>
<dbReference type="InterPro" id="IPR003594">
    <property type="entry name" value="HATPase_dom"/>
</dbReference>
<gene>
    <name evidence="10" type="ORF">E4V82_08460</name>
</gene>
<dbReference type="SUPFAM" id="SSF55874">
    <property type="entry name" value="ATPase domain of HSP90 chaperone/DNA topoisomerase II/histidine kinase"/>
    <property type="match status" value="1"/>
</dbReference>
<evidence type="ECO:0000313" key="10">
    <source>
        <dbReference type="EMBL" id="MPQ62145.1"/>
    </source>
</evidence>
<dbReference type="InterPro" id="IPR003661">
    <property type="entry name" value="HisK_dim/P_dom"/>
</dbReference>
<evidence type="ECO:0000256" key="2">
    <source>
        <dbReference type="ARBA" id="ARBA00012438"/>
    </source>
</evidence>
<dbReference type="PRINTS" id="PR00344">
    <property type="entry name" value="BCTRLSENSOR"/>
</dbReference>
<dbReference type="InterPro" id="IPR036890">
    <property type="entry name" value="HATPase_C_sf"/>
</dbReference>
<dbReference type="Proteomes" id="UP000342249">
    <property type="component" value="Unassembled WGS sequence"/>
</dbReference>
<comment type="catalytic activity">
    <reaction evidence="1">
        <text>ATP + protein L-histidine = ADP + protein N-phospho-L-histidine.</text>
        <dbReference type="EC" id="2.7.13.3"/>
    </reaction>
</comment>
<evidence type="ECO:0000313" key="11">
    <source>
        <dbReference type="Proteomes" id="UP000342249"/>
    </source>
</evidence>
<comment type="caution">
    <text evidence="10">The sequence shown here is derived from an EMBL/GenBank/DDBJ whole genome shotgun (WGS) entry which is preliminary data.</text>
</comment>